<comment type="caution">
    <text evidence="1">The sequence shown here is derived from an EMBL/GenBank/DDBJ whole genome shotgun (WGS) entry which is preliminary data.</text>
</comment>
<protein>
    <submittedName>
        <fullName evidence="1">Uncharacterized protein</fullName>
    </submittedName>
</protein>
<dbReference type="RefSeq" id="WP_207846040.1">
    <property type="nucleotide sequence ID" value="NZ_JAFVMH010000004.1"/>
</dbReference>
<dbReference type="EMBL" id="JAFVMH010000004">
    <property type="protein sequence ID" value="MBO1325366.1"/>
    <property type="molecule type" value="Genomic_DNA"/>
</dbReference>
<keyword evidence="2" id="KW-1185">Reference proteome</keyword>
<name>A0A939HQ60_9PROT</name>
<organism evidence="1 2">
    <name type="scientific">Acetobacter garciniae</name>
    <dbReference type="NCBI Taxonomy" id="2817435"/>
    <lineage>
        <taxon>Bacteria</taxon>
        <taxon>Pseudomonadati</taxon>
        <taxon>Pseudomonadota</taxon>
        <taxon>Alphaproteobacteria</taxon>
        <taxon>Acetobacterales</taxon>
        <taxon>Acetobacteraceae</taxon>
        <taxon>Acetobacter</taxon>
    </lineage>
</organism>
<reference evidence="1" key="1">
    <citation type="submission" date="2021-03" db="EMBL/GenBank/DDBJ databases">
        <title>The complete genome sequence of Acetobacter sp. TBRC 12339.</title>
        <authorList>
            <person name="Charoenyingcharoen P."/>
            <person name="Yukphan P."/>
        </authorList>
    </citation>
    <scope>NUCLEOTIDE SEQUENCE</scope>
    <source>
        <strain evidence="1">TBRC 12339</strain>
    </source>
</reference>
<sequence>MTDRLDKLDAFRILREEIKKYGSQRNFANAHDLREQDVSDVLNSRRPISPRLLTVIGLRRVEYFERANA</sequence>
<dbReference type="Proteomes" id="UP000664073">
    <property type="component" value="Unassembled WGS sequence"/>
</dbReference>
<proteinExistence type="predicted"/>
<evidence type="ECO:0000313" key="2">
    <source>
        <dbReference type="Proteomes" id="UP000664073"/>
    </source>
</evidence>
<dbReference type="AlphaFoldDB" id="A0A939HQ60"/>
<evidence type="ECO:0000313" key="1">
    <source>
        <dbReference type="EMBL" id="MBO1325366.1"/>
    </source>
</evidence>
<accession>A0A939HQ60</accession>
<gene>
    <name evidence="1" type="ORF">J2D77_09420</name>
</gene>